<dbReference type="Proteomes" id="UP001142055">
    <property type="component" value="Chromosome 1"/>
</dbReference>
<accession>A0A9Q0MDG7</accession>
<organism evidence="1 2">
    <name type="scientific">Blomia tropicalis</name>
    <name type="common">Mite</name>
    <dbReference type="NCBI Taxonomy" id="40697"/>
    <lineage>
        <taxon>Eukaryota</taxon>
        <taxon>Metazoa</taxon>
        <taxon>Ecdysozoa</taxon>
        <taxon>Arthropoda</taxon>
        <taxon>Chelicerata</taxon>
        <taxon>Arachnida</taxon>
        <taxon>Acari</taxon>
        <taxon>Acariformes</taxon>
        <taxon>Sarcoptiformes</taxon>
        <taxon>Astigmata</taxon>
        <taxon>Glycyphagoidea</taxon>
        <taxon>Echimyopodidae</taxon>
        <taxon>Blomia</taxon>
    </lineage>
</organism>
<reference evidence="1" key="1">
    <citation type="submission" date="2022-12" db="EMBL/GenBank/DDBJ databases">
        <title>Genome assemblies of Blomia tropicalis.</title>
        <authorList>
            <person name="Cui Y."/>
        </authorList>
    </citation>
    <scope>NUCLEOTIDE SEQUENCE</scope>
    <source>
        <tissue evidence="1">Adult mites</tissue>
    </source>
</reference>
<gene>
    <name evidence="1" type="ORF">RDWZM_002127</name>
</gene>
<sequence length="58" mass="6820">MTSLMIVLKRVQSTNVPEEEETTIRLNSIYRNENGYSVKQKNEDKDEEIWNEGENGMK</sequence>
<evidence type="ECO:0000313" key="2">
    <source>
        <dbReference type="Proteomes" id="UP001142055"/>
    </source>
</evidence>
<dbReference type="EMBL" id="JAPWDV010000001">
    <property type="protein sequence ID" value="KAJ6223582.1"/>
    <property type="molecule type" value="Genomic_DNA"/>
</dbReference>
<proteinExistence type="predicted"/>
<protein>
    <submittedName>
        <fullName evidence="1">Uncharacterized protein</fullName>
    </submittedName>
</protein>
<comment type="caution">
    <text evidence="1">The sequence shown here is derived from an EMBL/GenBank/DDBJ whole genome shotgun (WGS) entry which is preliminary data.</text>
</comment>
<dbReference type="AlphaFoldDB" id="A0A9Q0MDG7"/>
<keyword evidence="2" id="KW-1185">Reference proteome</keyword>
<name>A0A9Q0MDG7_BLOTA</name>
<evidence type="ECO:0000313" key="1">
    <source>
        <dbReference type="EMBL" id="KAJ6223582.1"/>
    </source>
</evidence>